<sequence length="90" mass="10853">MKIEQTMETFCRIINRKTRVNIRVHLAERLCGYDLVQLSHCLEQENCPAGQHCEFIKQEEEKAVDQLIQDYYEQLKLRDEIRERLKDSNQ</sequence>
<dbReference type="EMBL" id="CAADRN010000050">
    <property type="protein sequence ID" value="VFU11897.1"/>
    <property type="molecule type" value="Genomic_DNA"/>
</dbReference>
<name>A0A485LUY7_9ZZZZ</name>
<proteinExistence type="predicted"/>
<gene>
    <name evidence="1" type="ORF">SCFA_1430005</name>
</gene>
<organism evidence="1">
    <name type="scientific">anaerobic digester metagenome</name>
    <dbReference type="NCBI Taxonomy" id="1263854"/>
    <lineage>
        <taxon>unclassified sequences</taxon>
        <taxon>metagenomes</taxon>
        <taxon>ecological metagenomes</taxon>
    </lineage>
</organism>
<accession>A0A485LUY7</accession>
<dbReference type="AlphaFoldDB" id="A0A485LUY7"/>
<reference evidence="1" key="1">
    <citation type="submission" date="2019-03" db="EMBL/GenBank/DDBJ databases">
        <authorList>
            <person name="Hao L."/>
        </authorList>
    </citation>
    <scope>NUCLEOTIDE SEQUENCE</scope>
</reference>
<protein>
    <submittedName>
        <fullName evidence="1">Uncharacterized protein</fullName>
    </submittedName>
</protein>
<evidence type="ECO:0000313" key="1">
    <source>
        <dbReference type="EMBL" id="VFU11897.1"/>
    </source>
</evidence>